<dbReference type="PANTHER" id="PTHR35567">
    <property type="entry name" value="MALATE DEHYDROGENASE (AFU_ORTHOLOGUE AFUA_2G13800)"/>
    <property type="match status" value="1"/>
</dbReference>
<organism evidence="2 3">
    <name type="scientific">Meripilus lineatus</name>
    <dbReference type="NCBI Taxonomy" id="2056292"/>
    <lineage>
        <taxon>Eukaryota</taxon>
        <taxon>Fungi</taxon>
        <taxon>Dikarya</taxon>
        <taxon>Basidiomycota</taxon>
        <taxon>Agaricomycotina</taxon>
        <taxon>Agaricomycetes</taxon>
        <taxon>Polyporales</taxon>
        <taxon>Meripilaceae</taxon>
        <taxon>Meripilus</taxon>
    </lineage>
</organism>
<dbReference type="Pfam" id="PF11937">
    <property type="entry name" value="DUF3455"/>
    <property type="match status" value="1"/>
</dbReference>
<sequence length="223" mass="23307">MIALAFLLLFVSSASAWSIPASGCSISNVVLSLPPNQTQLIAPSTPPDFISIGVGVQNYTCGTTGTFASVGAVAELFDISCLKPSTFEHATDLAFNAWENAPDGLTIQKIIHSLSLLKNCGILGQHYFIPNPITGSGLSPKWDFTSASKKGHPNAFVVGARAGGIPAPTNPGTNVDWLVLNGVQGDLATQIFRVVTRGGQPPTTCTAGQSISVKYASQYCEHS</sequence>
<feature type="chain" id="PRO_5042017146" description="Malate dehydrogenase" evidence="1">
    <location>
        <begin position="17"/>
        <end position="223"/>
    </location>
</feature>
<keyword evidence="1" id="KW-0732">Signal</keyword>
<evidence type="ECO:0000256" key="1">
    <source>
        <dbReference type="SAM" id="SignalP"/>
    </source>
</evidence>
<proteinExistence type="predicted"/>
<dbReference type="InterPro" id="IPR021851">
    <property type="entry name" value="DUF3455"/>
</dbReference>
<dbReference type="AlphaFoldDB" id="A0AAD5V9M6"/>
<reference evidence="2" key="1">
    <citation type="submission" date="2022-07" db="EMBL/GenBank/DDBJ databases">
        <title>Genome Sequence of Physisporinus lineatus.</title>
        <authorList>
            <person name="Buettner E."/>
        </authorList>
    </citation>
    <scope>NUCLEOTIDE SEQUENCE</scope>
    <source>
        <strain evidence="2">VT162</strain>
    </source>
</reference>
<feature type="signal peptide" evidence="1">
    <location>
        <begin position="1"/>
        <end position="16"/>
    </location>
</feature>
<name>A0AAD5V9M6_9APHY</name>
<gene>
    <name evidence="2" type="ORF">NLI96_g4744</name>
</gene>
<accession>A0AAD5V9M6</accession>
<comment type="caution">
    <text evidence="2">The sequence shown here is derived from an EMBL/GenBank/DDBJ whole genome shotgun (WGS) entry which is preliminary data.</text>
</comment>
<keyword evidence="3" id="KW-1185">Reference proteome</keyword>
<evidence type="ECO:0000313" key="3">
    <source>
        <dbReference type="Proteomes" id="UP001212997"/>
    </source>
</evidence>
<dbReference type="PANTHER" id="PTHR35567:SF1">
    <property type="entry name" value="CONSERVED FUNGAL PROTEIN (AFU_ORTHOLOGUE AFUA_1G14230)"/>
    <property type="match status" value="1"/>
</dbReference>
<evidence type="ECO:0000313" key="2">
    <source>
        <dbReference type="EMBL" id="KAJ3485744.1"/>
    </source>
</evidence>
<evidence type="ECO:0008006" key="4">
    <source>
        <dbReference type="Google" id="ProtNLM"/>
    </source>
</evidence>
<protein>
    <recommendedName>
        <fullName evidence="4">Malate dehydrogenase</fullName>
    </recommendedName>
</protein>
<dbReference type="Proteomes" id="UP001212997">
    <property type="component" value="Unassembled WGS sequence"/>
</dbReference>
<dbReference type="EMBL" id="JANAWD010000143">
    <property type="protein sequence ID" value="KAJ3485744.1"/>
    <property type="molecule type" value="Genomic_DNA"/>
</dbReference>